<protein>
    <submittedName>
        <fullName evidence="2">Uncharacterized protein</fullName>
    </submittedName>
</protein>
<dbReference type="AlphaFoldDB" id="A0A1I3GBQ2"/>
<evidence type="ECO:0000256" key="1">
    <source>
        <dbReference type="SAM" id="MobiDB-lite"/>
    </source>
</evidence>
<dbReference type="EMBL" id="FOPY01000029">
    <property type="protein sequence ID" value="SFI20918.1"/>
    <property type="molecule type" value="Genomic_DNA"/>
</dbReference>
<organism evidence="2 3">
    <name type="scientific">Modicisalibacter xianhensis</name>
    <dbReference type="NCBI Taxonomy" id="442341"/>
    <lineage>
        <taxon>Bacteria</taxon>
        <taxon>Pseudomonadati</taxon>
        <taxon>Pseudomonadota</taxon>
        <taxon>Gammaproteobacteria</taxon>
        <taxon>Oceanospirillales</taxon>
        <taxon>Halomonadaceae</taxon>
        <taxon>Modicisalibacter</taxon>
    </lineage>
</organism>
<evidence type="ECO:0000313" key="2">
    <source>
        <dbReference type="EMBL" id="SFI20918.1"/>
    </source>
</evidence>
<sequence length="231" mass="26442">MKPDCLRKASLMGDEAKRSRMLLATLAATLRELSVISYKIVKRKLYALLPIAATLSSIELRTVRTRKIEPGWLRWSRKHEQDAHGHKQGYAALEIARRLGARKVPQGRSATDGPVSQGPRAGCPQKDQPGWLTRPGSERGSGLFYRSFQIFYVPCVPWATHQRPYFFAWHFMPSPPWSEVRSGSWTKKSPPHRGHLPKLDRDLLARLPQRPHHRPETMRVIVGRGRGFRRS</sequence>
<name>A0A1I3GBQ2_9GAMM</name>
<accession>A0A1I3GBQ2</accession>
<gene>
    <name evidence="2" type="ORF">SAMN04487959_12922</name>
</gene>
<evidence type="ECO:0000313" key="3">
    <source>
        <dbReference type="Proteomes" id="UP000199040"/>
    </source>
</evidence>
<feature type="region of interest" description="Disordered" evidence="1">
    <location>
        <begin position="103"/>
        <end position="134"/>
    </location>
</feature>
<keyword evidence="3" id="KW-1185">Reference proteome</keyword>
<dbReference type="Proteomes" id="UP000199040">
    <property type="component" value="Unassembled WGS sequence"/>
</dbReference>
<proteinExistence type="predicted"/>
<reference evidence="2 3" key="1">
    <citation type="submission" date="2016-10" db="EMBL/GenBank/DDBJ databases">
        <authorList>
            <person name="de Groot N.N."/>
        </authorList>
    </citation>
    <scope>NUCLEOTIDE SEQUENCE [LARGE SCALE GENOMIC DNA]</scope>
    <source>
        <strain evidence="2 3">CGMCC 1.6848</strain>
    </source>
</reference>